<protein>
    <recommendedName>
        <fullName evidence="3">Asp23/Gls24 family envelope stress response protein</fullName>
    </recommendedName>
</protein>
<dbReference type="RefSeq" id="WP_150206854.1">
    <property type="nucleotide sequence ID" value="NZ_CP029190.1"/>
</dbReference>
<organism evidence="1 2">
    <name type="scientific">Streptomyces venezuelae</name>
    <dbReference type="NCBI Taxonomy" id="54571"/>
    <lineage>
        <taxon>Bacteria</taxon>
        <taxon>Bacillati</taxon>
        <taxon>Actinomycetota</taxon>
        <taxon>Actinomycetes</taxon>
        <taxon>Kitasatosporales</taxon>
        <taxon>Streptomycetaceae</taxon>
        <taxon>Streptomyces</taxon>
    </lineage>
</organism>
<reference evidence="1 2" key="1">
    <citation type="submission" date="2018-05" db="EMBL/GenBank/DDBJ databases">
        <title>Streptomyces venezuelae.</title>
        <authorList>
            <person name="Kim W."/>
            <person name="Lee N."/>
            <person name="Cho B.-K."/>
        </authorList>
    </citation>
    <scope>NUCLEOTIDE SEQUENCE [LARGE SCALE GENOMIC DNA]</scope>
    <source>
        <strain evidence="1 2">ATCC 21782</strain>
    </source>
</reference>
<proteinExistence type="predicted"/>
<accession>A0A5P2CZ47</accession>
<name>A0A5P2CZ47_STRVZ</name>
<dbReference type="AlphaFoldDB" id="A0A5P2CZ47"/>
<dbReference type="OrthoDB" id="4333089at2"/>
<evidence type="ECO:0000313" key="2">
    <source>
        <dbReference type="Proteomes" id="UP000325211"/>
    </source>
</evidence>
<evidence type="ECO:0000313" key="1">
    <source>
        <dbReference type="EMBL" id="QES47733.1"/>
    </source>
</evidence>
<dbReference type="EMBL" id="CP029190">
    <property type="protein sequence ID" value="QES47733.1"/>
    <property type="molecule type" value="Genomic_DNA"/>
</dbReference>
<dbReference type="Proteomes" id="UP000325211">
    <property type="component" value="Chromosome"/>
</dbReference>
<gene>
    <name evidence="1" type="ORF">DEJ50_07810</name>
</gene>
<sequence length="109" mass="11113">MNSDRSQALTQQVTYAVLAVPGVACLRPGLRSLLQATGSRQQAAADQPDPGGAVRITYGPRGRVAALRIEIVVRARHQAASTAAAVRAAAVEAAATTPGAVRVTVTGIV</sequence>
<evidence type="ECO:0008006" key="3">
    <source>
        <dbReference type="Google" id="ProtNLM"/>
    </source>
</evidence>